<dbReference type="Proteomes" id="UP000622552">
    <property type="component" value="Unassembled WGS sequence"/>
</dbReference>
<sequence>MNTLMALEPRVAGTDVAEPVVAFADGFNAADRMKCAGCCKQSTRIDIATHSVTQ</sequence>
<evidence type="ECO:0000313" key="2">
    <source>
        <dbReference type="Proteomes" id="UP000622552"/>
    </source>
</evidence>
<comment type="caution">
    <text evidence="1">The sequence shown here is derived from an EMBL/GenBank/DDBJ whole genome shotgun (WGS) entry which is preliminary data.</text>
</comment>
<keyword evidence="2" id="KW-1185">Reference proteome</keyword>
<reference evidence="1" key="1">
    <citation type="submission" date="2020-11" db="EMBL/GenBank/DDBJ databases">
        <title>Sequencing the genomes of 1000 actinobacteria strains.</title>
        <authorList>
            <person name="Klenk H.-P."/>
        </authorList>
    </citation>
    <scope>NUCLEOTIDE SEQUENCE</scope>
    <source>
        <strain evidence="1">DSM 45356</strain>
    </source>
</reference>
<dbReference type="EMBL" id="JADOUF010000001">
    <property type="protein sequence ID" value="MBG6135547.1"/>
    <property type="molecule type" value="Genomic_DNA"/>
</dbReference>
<gene>
    <name evidence="1" type="ORF">IW245_001741</name>
</gene>
<name>A0A8J7GFF2_9ACTN</name>
<dbReference type="AlphaFoldDB" id="A0A8J7GFF2"/>
<organism evidence="1 2">
    <name type="scientific">Longispora fulva</name>
    <dbReference type="NCBI Taxonomy" id="619741"/>
    <lineage>
        <taxon>Bacteria</taxon>
        <taxon>Bacillati</taxon>
        <taxon>Actinomycetota</taxon>
        <taxon>Actinomycetes</taxon>
        <taxon>Micromonosporales</taxon>
        <taxon>Micromonosporaceae</taxon>
        <taxon>Longispora</taxon>
    </lineage>
</organism>
<protein>
    <submittedName>
        <fullName evidence="1">Uncharacterized protein</fullName>
    </submittedName>
</protein>
<dbReference type="RefSeq" id="WP_197002642.1">
    <property type="nucleotide sequence ID" value="NZ_BONS01000002.1"/>
</dbReference>
<proteinExistence type="predicted"/>
<evidence type="ECO:0000313" key="1">
    <source>
        <dbReference type="EMBL" id="MBG6135547.1"/>
    </source>
</evidence>
<accession>A0A8J7GFF2</accession>